<sequence length="114" mass="12415">MASPAPPSSGTGTGTGTGVQNPKKSLGLFANAMKRKDSFIQFAAMAGILLLSARSLGQKYRINDLEEDTSALKEEQQSLTERMNNIKQSLLHEASLDRTGRFAARLRLLFSDQD</sequence>
<gene>
    <name evidence="2" type="ORF">RGQ29_009995</name>
</gene>
<evidence type="ECO:0000256" key="1">
    <source>
        <dbReference type="SAM" id="MobiDB-lite"/>
    </source>
</evidence>
<feature type="region of interest" description="Disordered" evidence="1">
    <location>
        <begin position="1"/>
        <end position="23"/>
    </location>
</feature>
<organism evidence="2 3">
    <name type="scientific">Quercus rubra</name>
    <name type="common">Northern red oak</name>
    <name type="synonym">Quercus borealis</name>
    <dbReference type="NCBI Taxonomy" id="3512"/>
    <lineage>
        <taxon>Eukaryota</taxon>
        <taxon>Viridiplantae</taxon>
        <taxon>Streptophyta</taxon>
        <taxon>Embryophyta</taxon>
        <taxon>Tracheophyta</taxon>
        <taxon>Spermatophyta</taxon>
        <taxon>Magnoliopsida</taxon>
        <taxon>eudicotyledons</taxon>
        <taxon>Gunneridae</taxon>
        <taxon>Pentapetalae</taxon>
        <taxon>rosids</taxon>
        <taxon>fabids</taxon>
        <taxon>Fagales</taxon>
        <taxon>Fagaceae</taxon>
        <taxon>Quercus</taxon>
    </lineage>
</organism>
<dbReference type="AlphaFoldDB" id="A0AAN7FTU0"/>
<protein>
    <submittedName>
        <fullName evidence="2">Uncharacterized protein</fullName>
    </submittedName>
</protein>
<evidence type="ECO:0000313" key="2">
    <source>
        <dbReference type="EMBL" id="KAK4600153.1"/>
    </source>
</evidence>
<dbReference type="PANTHER" id="PTHR36316:SF1">
    <property type="entry name" value="OS06G0213900 PROTEIN"/>
    <property type="match status" value="1"/>
</dbReference>
<dbReference type="Proteomes" id="UP001324115">
    <property type="component" value="Unassembled WGS sequence"/>
</dbReference>
<comment type="caution">
    <text evidence="2">The sequence shown here is derived from an EMBL/GenBank/DDBJ whole genome shotgun (WGS) entry which is preliminary data.</text>
</comment>
<proteinExistence type="predicted"/>
<keyword evidence="3" id="KW-1185">Reference proteome</keyword>
<reference evidence="2 3" key="1">
    <citation type="journal article" date="2023" name="G3 (Bethesda)">
        <title>A haplotype-resolved chromosome-scale genome for Quercus rubra L. provides insights into the genetics of adaptive traits for red oak species.</title>
        <authorList>
            <person name="Kapoor B."/>
            <person name="Jenkins J."/>
            <person name="Schmutz J."/>
            <person name="Zhebentyayeva T."/>
            <person name="Kuelheim C."/>
            <person name="Coggeshall M."/>
            <person name="Heim C."/>
            <person name="Lasky J.R."/>
            <person name="Leites L."/>
            <person name="Islam-Faridi N."/>
            <person name="Romero-Severson J."/>
            <person name="DeLeo V.L."/>
            <person name="Lucas S.M."/>
            <person name="Lazic D."/>
            <person name="Gailing O."/>
            <person name="Carlson J."/>
            <person name="Staton M."/>
        </authorList>
    </citation>
    <scope>NUCLEOTIDE SEQUENCE [LARGE SCALE GENOMIC DNA]</scope>
    <source>
        <strain evidence="2">Pseudo-F2</strain>
    </source>
</reference>
<dbReference type="EMBL" id="JAXUIC010000002">
    <property type="protein sequence ID" value="KAK4600153.1"/>
    <property type="molecule type" value="Genomic_DNA"/>
</dbReference>
<evidence type="ECO:0000313" key="3">
    <source>
        <dbReference type="Proteomes" id="UP001324115"/>
    </source>
</evidence>
<dbReference type="PANTHER" id="PTHR36316">
    <property type="entry name" value="OS06G0213900 PROTEIN"/>
    <property type="match status" value="1"/>
</dbReference>
<name>A0AAN7FTU0_QUERU</name>
<accession>A0AAN7FTU0</accession>